<dbReference type="GO" id="GO:0003777">
    <property type="term" value="F:microtubule motor activity"/>
    <property type="evidence" value="ECO:0007669"/>
    <property type="project" value="InterPro"/>
</dbReference>
<evidence type="ECO:0000313" key="4">
    <source>
        <dbReference type="EMBL" id="KAH9291349.1"/>
    </source>
</evidence>
<gene>
    <name evidence="4" type="ORF">KI387_043461</name>
</gene>
<dbReference type="Pfam" id="PF00225">
    <property type="entry name" value="Kinesin"/>
    <property type="match status" value="1"/>
</dbReference>
<keyword evidence="1" id="KW-0505">Motor protein</keyword>
<dbReference type="Proteomes" id="UP000824469">
    <property type="component" value="Unassembled WGS sequence"/>
</dbReference>
<sequence length="52" mass="5643">IRNNSQQNGLNVPDASLIPVASTYDVINLMHIGQKNRVVGATALNDRSSRSH</sequence>
<dbReference type="EMBL" id="JAHRHJ020003673">
    <property type="protein sequence ID" value="KAH9291349.1"/>
    <property type="molecule type" value="Genomic_DNA"/>
</dbReference>
<dbReference type="PROSITE" id="PS50067">
    <property type="entry name" value="KINESIN_MOTOR_2"/>
    <property type="match status" value="1"/>
</dbReference>
<feature type="non-terminal residue" evidence="4">
    <location>
        <position position="1"/>
    </location>
</feature>
<dbReference type="GO" id="GO:0015630">
    <property type="term" value="C:microtubule cytoskeleton"/>
    <property type="evidence" value="ECO:0007669"/>
    <property type="project" value="TreeGrafter"/>
</dbReference>
<dbReference type="SUPFAM" id="SSF52540">
    <property type="entry name" value="P-loop containing nucleoside triphosphate hydrolases"/>
    <property type="match status" value="1"/>
</dbReference>
<evidence type="ECO:0000313" key="5">
    <source>
        <dbReference type="Proteomes" id="UP000824469"/>
    </source>
</evidence>
<evidence type="ECO:0000259" key="3">
    <source>
        <dbReference type="PROSITE" id="PS50067"/>
    </source>
</evidence>
<evidence type="ECO:0000256" key="1">
    <source>
        <dbReference type="ARBA" id="ARBA00023175"/>
    </source>
</evidence>
<dbReference type="PANTHER" id="PTHR47972:SF39">
    <property type="entry name" value="KINESIN-LIKE PROTEIN KIN-14I"/>
    <property type="match status" value="1"/>
</dbReference>
<keyword evidence="5" id="KW-1185">Reference proteome</keyword>
<dbReference type="InterPro" id="IPR027640">
    <property type="entry name" value="Kinesin-like_fam"/>
</dbReference>
<dbReference type="GO" id="GO:0005524">
    <property type="term" value="F:ATP binding"/>
    <property type="evidence" value="ECO:0007669"/>
    <property type="project" value="InterPro"/>
</dbReference>
<accession>A0AA38C6K5</accession>
<comment type="caution">
    <text evidence="4">The sequence shown here is derived from an EMBL/GenBank/DDBJ whole genome shotgun (WGS) entry which is preliminary data.</text>
</comment>
<comment type="similarity">
    <text evidence="2">Belongs to the TRAFAC class myosin-kinesin ATPase superfamily. Kinesin family.</text>
</comment>
<name>A0AA38C6K5_TAXCH</name>
<proteinExistence type="inferred from homology"/>
<dbReference type="InterPro" id="IPR001752">
    <property type="entry name" value="Kinesin_motor_dom"/>
</dbReference>
<comment type="caution">
    <text evidence="2">Lacks conserved residue(s) required for the propagation of feature annotation.</text>
</comment>
<dbReference type="PANTHER" id="PTHR47972">
    <property type="entry name" value="KINESIN-LIKE PROTEIN KLP-3"/>
    <property type="match status" value="1"/>
</dbReference>
<reference evidence="4 5" key="1">
    <citation type="journal article" date="2021" name="Nat. Plants">
        <title>The Taxus genome provides insights into paclitaxel biosynthesis.</title>
        <authorList>
            <person name="Xiong X."/>
            <person name="Gou J."/>
            <person name="Liao Q."/>
            <person name="Li Y."/>
            <person name="Zhou Q."/>
            <person name="Bi G."/>
            <person name="Li C."/>
            <person name="Du R."/>
            <person name="Wang X."/>
            <person name="Sun T."/>
            <person name="Guo L."/>
            <person name="Liang H."/>
            <person name="Lu P."/>
            <person name="Wu Y."/>
            <person name="Zhang Z."/>
            <person name="Ro D.K."/>
            <person name="Shang Y."/>
            <person name="Huang S."/>
            <person name="Yan J."/>
        </authorList>
    </citation>
    <scope>NUCLEOTIDE SEQUENCE [LARGE SCALE GENOMIC DNA]</scope>
    <source>
        <strain evidence="4">Ta-2019</strain>
    </source>
</reference>
<feature type="domain" description="Kinesin motor" evidence="3">
    <location>
        <begin position="1"/>
        <end position="52"/>
    </location>
</feature>
<dbReference type="AlphaFoldDB" id="A0AA38C6K5"/>
<evidence type="ECO:0000256" key="2">
    <source>
        <dbReference type="PROSITE-ProRule" id="PRU00283"/>
    </source>
</evidence>
<feature type="non-terminal residue" evidence="4">
    <location>
        <position position="52"/>
    </location>
</feature>
<dbReference type="InterPro" id="IPR036961">
    <property type="entry name" value="Kinesin_motor_dom_sf"/>
</dbReference>
<dbReference type="GO" id="GO:0008017">
    <property type="term" value="F:microtubule binding"/>
    <property type="evidence" value="ECO:0007669"/>
    <property type="project" value="InterPro"/>
</dbReference>
<dbReference type="InterPro" id="IPR027417">
    <property type="entry name" value="P-loop_NTPase"/>
</dbReference>
<organism evidence="4 5">
    <name type="scientific">Taxus chinensis</name>
    <name type="common">Chinese yew</name>
    <name type="synonym">Taxus wallichiana var. chinensis</name>
    <dbReference type="NCBI Taxonomy" id="29808"/>
    <lineage>
        <taxon>Eukaryota</taxon>
        <taxon>Viridiplantae</taxon>
        <taxon>Streptophyta</taxon>
        <taxon>Embryophyta</taxon>
        <taxon>Tracheophyta</taxon>
        <taxon>Spermatophyta</taxon>
        <taxon>Pinopsida</taxon>
        <taxon>Pinidae</taxon>
        <taxon>Conifers II</taxon>
        <taxon>Cupressales</taxon>
        <taxon>Taxaceae</taxon>
        <taxon>Taxus</taxon>
    </lineage>
</organism>
<protein>
    <recommendedName>
        <fullName evidence="3">Kinesin motor domain-containing protein</fullName>
    </recommendedName>
</protein>
<dbReference type="GO" id="GO:0007018">
    <property type="term" value="P:microtubule-based movement"/>
    <property type="evidence" value="ECO:0007669"/>
    <property type="project" value="InterPro"/>
</dbReference>
<dbReference type="Gene3D" id="3.40.850.10">
    <property type="entry name" value="Kinesin motor domain"/>
    <property type="match status" value="1"/>
</dbReference>